<dbReference type="EMBL" id="NDYE01000020">
    <property type="protein sequence ID" value="OXZ31138.1"/>
    <property type="molecule type" value="Genomic_DNA"/>
</dbReference>
<evidence type="ECO:0000256" key="2">
    <source>
        <dbReference type="ARBA" id="ARBA00022692"/>
    </source>
</evidence>
<comment type="caution">
    <text evidence="6">The sequence shown here is derived from an EMBL/GenBank/DDBJ whole genome shotgun (WGS) entry which is preliminary data.</text>
</comment>
<evidence type="ECO:0000313" key="6">
    <source>
        <dbReference type="EMBL" id="OXZ31138.1"/>
    </source>
</evidence>
<keyword evidence="2 5" id="KW-0812">Transmembrane</keyword>
<proteinExistence type="predicted"/>
<dbReference type="Proteomes" id="UP000215546">
    <property type="component" value="Unassembled WGS sequence"/>
</dbReference>
<dbReference type="GO" id="GO:0005524">
    <property type="term" value="F:ATP binding"/>
    <property type="evidence" value="ECO:0007669"/>
    <property type="project" value="InterPro"/>
</dbReference>
<feature type="transmembrane region" description="Helical" evidence="5">
    <location>
        <begin position="21"/>
        <end position="41"/>
    </location>
</feature>
<evidence type="ECO:0000256" key="3">
    <source>
        <dbReference type="ARBA" id="ARBA00022989"/>
    </source>
</evidence>
<evidence type="ECO:0000256" key="5">
    <source>
        <dbReference type="SAM" id="Phobius"/>
    </source>
</evidence>
<reference evidence="7" key="1">
    <citation type="submission" date="2017-04" db="EMBL/GenBank/DDBJ databases">
        <title>Finegoldia magna isolated from orthopedic joint implant-associated infections.</title>
        <authorList>
            <person name="Bjorklund S."/>
            <person name="Bruggemann H."/>
            <person name="Jensen A."/>
            <person name="Hellmark B."/>
            <person name="Soderquist B."/>
        </authorList>
    </citation>
    <scope>NUCLEOTIDE SEQUENCE [LARGE SCALE GENOMIC DNA]</scope>
    <source>
        <strain evidence="7">12T273</strain>
    </source>
</reference>
<dbReference type="AlphaFoldDB" id="A0A233VFH9"/>
<comment type="subcellular location">
    <subcellularLocation>
        <location evidence="1">Cell membrane</location>
        <topology evidence="1">Multi-pass membrane protein</topology>
    </subcellularLocation>
</comment>
<gene>
    <name evidence="6" type="ORF">B9N55_09050</name>
</gene>
<dbReference type="InterPro" id="IPR036640">
    <property type="entry name" value="ABC1_TM_sf"/>
</dbReference>
<accession>A0A233VFH9</accession>
<organism evidence="6 7">
    <name type="scientific">Finegoldia magna</name>
    <name type="common">Peptostreptococcus magnus</name>
    <dbReference type="NCBI Taxonomy" id="1260"/>
    <lineage>
        <taxon>Bacteria</taxon>
        <taxon>Bacillati</taxon>
        <taxon>Bacillota</taxon>
        <taxon>Tissierellia</taxon>
        <taxon>Tissierellales</taxon>
        <taxon>Peptoniphilaceae</taxon>
        <taxon>Finegoldia</taxon>
    </lineage>
</organism>
<keyword evidence="3 5" id="KW-1133">Transmembrane helix</keyword>
<dbReference type="RefSeq" id="WP_094209064.1">
    <property type="nucleotide sequence ID" value="NZ_NDYE01000020.1"/>
</dbReference>
<feature type="transmembrane region" description="Helical" evidence="5">
    <location>
        <begin position="61"/>
        <end position="87"/>
    </location>
</feature>
<name>A0A233VFH9_FINMA</name>
<sequence length="110" mass="13040">MKFLKKYFEFMIKNTKTKYKNILIVLTINAITSVITVLFAYLSKDIIDRVFVQKDVLYMHYIIKILAIISLIYFLIEIWGCTIQLFGKSIPSSILKKCFSKIFKMYCMEI</sequence>
<dbReference type="SUPFAM" id="SSF90123">
    <property type="entry name" value="ABC transporter transmembrane region"/>
    <property type="match status" value="1"/>
</dbReference>
<evidence type="ECO:0000256" key="4">
    <source>
        <dbReference type="ARBA" id="ARBA00023136"/>
    </source>
</evidence>
<evidence type="ECO:0000313" key="7">
    <source>
        <dbReference type="Proteomes" id="UP000215546"/>
    </source>
</evidence>
<dbReference type="GO" id="GO:0005886">
    <property type="term" value="C:plasma membrane"/>
    <property type="evidence" value="ECO:0007669"/>
    <property type="project" value="UniProtKB-SubCell"/>
</dbReference>
<keyword evidence="4 5" id="KW-0472">Membrane</keyword>
<evidence type="ECO:0000256" key="1">
    <source>
        <dbReference type="ARBA" id="ARBA00004651"/>
    </source>
</evidence>
<protein>
    <submittedName>
        <fullName evidence="6">Uncharacterized protein</fullName>
    </submittedName>
</protein>